<protein>
    <submittedName>
        <fullName evidence="1">Uncharacterized protein</fullName>
    </submittedName>
</protein>
<dbReference type="EMBL" id="ASPP01000838">
    <property type="protein sequence ID" value="ETO36275.1"/>
    <property type="molecule type" value="Genomic_DNA"/>
</dbReference>
<dbReference type="Proteomes" id="UP000023152">
    <property type="component" value="Unassembled WGS sequence"/>
</dbReference>
<reference evidence="1 2" key="1">
    <citation type="journal article" date="2013" name="Curr. Biol.">
        <title>The Genome of the Foraminiferan Reticulomyxa filosa.</title>
        <authorList>
            <person name="Glockner G."/>
            <person name="Hulsmann N."/>
            <person name="Schleicher M."/>
            <person name="Noegel A.A."/>
            <person name="Eichinger L."/>
            <person name="Gallinger C."/>
            <person name="Pawlowski J."/>
            <person name="Sierra R."/>
            <person name="Euteneuer U."/>
            <person name="Pillet L."/>
            <person name="Moustafa A."/>
            <person name="Platzer M."/>
            <person name="Groth M."/>
            <person name="Szafranski K."/>
            <person name="Schliwa M."/>
        </authorList>
    </citation>
    <scope>NUCLEOTIDE SEQUENCE [LARGE SCALE GENOMIC DNA]</scope>
</reference>
<evidence type="ECO:0000313" key="2">
    <source>
        <dbReference type="Proteomes" id="UP000023152"/>
    </source>
</evidence>
<dbReference type="AlphaFoldDB" id="X6PCL6"/>
<organism evidence="1 2">
    <name type="scientific">Reticulomyxa filosa</name>
    <dbReference type="NCBI Taxonomy" id="46433"/>
    <lineage>
        <taxon>Eukaryota</taxon>
        <taxon>Sar</taxon>
        <taxon>Rhizaria</taxon>
        <taxon>Retaria</taxon>
        <taxon>Foraminifera</taxon>
        <taxon>Monothalamids</taxon>
        <taxon>Reticulomyxidae</taxon>
        <taxon>Reticulomyxa</taxon>
    </lineage>
</organism>
<proteinExistence type="predicted"/>
<comment type="caution">
    <text evidence="1">The sequence shown here is derived from an EMBL/GenBank/DDBJ whole genome shotgun (WGS) entry which is preliminary data.</text>
</comment>
<keyword evidence="2" id="KW-1185">Reference proteome</keyword>
<accession>X6PCL6</accession>
<gene>
    <name evidence="1" type="ORF">RFI_00788</name>
</gene>
<evidence type="ECO:0000313" key="1">
    <source>
        <dbReference type="EMBL" id="ETO36275.1"/>
    </source>
</evidence>
<name>X6PCL6_RETFI</name>
<sequence length="235" mass="27994">MYLLHRLSTKRYCRTFSFRHSFILTFSTLQQHLEAKYSLGNFQIIFFWANTEKPFSINHSIKKKNMTFLGERIGKTKKKKKDITQMARKRIEDLWFAFDATKLRRELSEKRWKGVIVRGLDETWKIKQRQEARRIKKRQDTLTSLTDNVYAVFVLMLTIQTSPSHERINKKNNKVLSIQYKDKESKNENKNKITIDSDRRSHFFANHGKAKYGDIGVSGLVKQYHHCSPFNRSQQ</sequence>